<reference evidence="2 3" key="1">
    <citation type="submission" date="2020-07" db="EMBL/GenBank/DDBJ databases">
        <title>Huge and variable diversity of episymbiotic CPR bacteria and DPANN archaea in groundwater ecosystems.</title>
        <authorList>
            <person name="He C.Y."/>
            <person name="Keren R."/>
            <person name="Whittaker M."/>
            <person name="Farag I.F."/>
            <person name="Doudna J."/>
            <person name="Cate J.H.D."/>
            <person name="Banfield J.F."/>
        </authorList>
    </citation>
    <scope>NUCLEOTIDE SEQUENCE [LARGE SCALE GENOMIC DNA]</scope>
    <source>
        <strain evidence="2">NC_groundwater_70_Ag_B-0.1um_54_66</strain>
    </source>
</reference>
<dbReference type="Proteomes" id="UP000595362">
    <property type="component" value="Chromosome"/>
</dbReference>
<evidence type="ECO:0000256" key="1">
    <source>
        <dbReference type="SAM" id="SignalP"/>
    </source>
</evidence>
<gene>
    <name evidence="2" type="ORF">HYS17_08080</name>
</gene>
<dbReference type="EMBL" id="CP066681">
    <property type="protein sequence ID" value="QQG35489.1"/>
    <property type="molecule type" value="Genomic_DNA"/>
</dbReference>
<feature type="chain" id="PRO_5032700893" description="VCBS repeat-containing protein" evidence="1">
    <location>
        <begin position="22"/>
        <end position="139"/>
    </location>
</feature>
<organism evidence="2 3">
    <name type="scientific">Micavibrio aeruginosavorus</name>
    <dbReference type="NCBI Taxonomy" id="349221"/>
    <lineage>
        <taxon>Bacteria</taxon>
        <taxon>Pseudomonadati</taxon>
        <taxon>Bdellovibrionota</taxon>
        <taxon>Bdellovibrionia</taxon>
        <taxon>Bdellovibrionales</taxon>
        <taxon>Pseudobdellovibrionaceae</taxon>
        <taxon>Micavibrio</taxon>
    </lineage>
</organism>
<dbReference type="AlphaFoldDB" id="A0A7T5R0X1"/>
<feature type="signal peptide" evidence="1">
    <location>
        <begin position="1"/>
        <end position="21"/>
    </location>
</feature>
<name>A0A7T5R0X1_9BACT</name>
<evidence type="ECO:0008006" key="4">
    <source>
        <dbReference type="Google" id="ProtNLM"/>
    </source>
</evidence>
<proteinExistence type="predicted"/>
<dbReference type="PROSITE" id="PS51257">
    <property type="entry name" value="PROKAR_LIPOPROTEIN"/>
    <property type="match status" value="1"/>
</dbReference>
<sequence>MKTLTIIAASIMALASLTACKDTKAQNAELPQTDNLSLPFLVVDLDGDGIELLPLEESNVYFDVDGDGKAERTAWVKPDDAFLAIITRDEYQSPMSSTKRFVNNFTEGGKKLQNFDRNKDSTYNIAYFGLYGGTIEYSW</sequence>
<evidence type="ECO:0000313" key="2">
    <source>
        <dbReference type="EMBL" id="QQG35489.1"/>
    </source>
</evidence>
<protein>
    <recommendedName>
        <fullName evidence="4">VCBS repeat-containing protein</fullName>
    </recommendedName>
</protein>
<keyword evidence="1" id="KW-0732">Signal</keyword>
<evidence type="ECO:0000313" key="3">
    <source>
        <dbReference type="Proteomes" id="UP000595362"/>
    </source>
</evidence>
<accession>A0A7T5R0X1</accession>